<dbReference type="AlphaFoldDB" id="A0A6G0U6F1"/>
<keyword evidence="1" id="KW-0812">Transmembrane</keyword>
<name>A0A6G0U6F1_APHGL</name>
<evidence type="ECO:0000256" key="1">
    <source>
        <dbReference type="SAM" id="Phobius"/>
    </source>
</evidence>
<evidence type="ECO:0000313" key="2">
    <source>
        <dbReference type="EMBL" id="KAE9544701.1"/>
    </source>
</evidence>
<protein>
    <submittedName>
        <fullName evidence="2">Uncharacterized protein</fullName>
    </submittedName>
</protein>
<keyword evidence="1" id="KW-0472">Membrane</keyword>
<keyword evidence="1" id="KW-1133">Transmembrane helix</keyword>
<gene>
    <name evidence="2" type="ORF">AGLY_000243</name>
</gene>
<comment type="caution">
    <text evidence="2">The sequence shown here is derived from an EMBL/GenBank/DDBJ whole genome shotgun (WGS) entry which is preliminary data.</text>
</comment>
<feature type="transmembrane region" description="Helical" evidence="1">
    <location>
        <begin position="125"/>
        <end position="142"/>
    </location>
</feature>
<reference evidence="2 3" key="1">
    <citation type="submission" date="2019-08" db="EMBL/GenBank/DDBJ databases">
        <title>The genome of the soybean aphid Biotype 1, its phylome, world population structure and adaptation to the North American continent.</title>
        <authorList>
            <person name="Giordano R."/>
            <person name="Donthu R.K."/>
            <person name="Hernandez A.G."/>
            <person name="Wright C.L."/>
            <person name="Zimin A.V."/>
        </authorList>
    </citation>
    <scope>NUCLEOTIDE SEQUENCE [LARGE SCALE GENOMIC DNA]</scope>
    <source>
        <tissue evidence="2">Whole aphids</tissue>
    </source>
</reference>
<keyword evidence="3" id="KW-1185">Reference proteome</keyword>
<sequence>MYFKLISKKKRSLFKNKNVVRFKKKTIQISREEAPIVGSNSVCHTFIRPTLNKKFKLYHLHTNRMIQQVRYTCMVVNNLSFVTIAMLYIILKCLKNRPGKYNKSTDLRTNVRYIVISQPNHHSQFFIFNFLIIIYKTIYQIFKLHLNLNLKSYYSHTNNLKKKHLIYKKCPLRYDNSEIDIG</sequence>
<feature type="transmembrane region" description="Helical" evidence="1">
    <location>
        <begin position="71"/>
        <end position="91"/>
    </location>
</feature>
<dbReference type="Proteomes" id="UP000475862">
    <property type="component" value="Unassembled WGS sequence"/>
</dbReference>
<organism evidence="2 3">
    <name type="scientific">Aphis glycines</name>
    <name type="common">Soybean aphid</name>
    <dbReference type="NCBI Taxonomy" id="307491"/>
    <lineage>
        <taxon>Eukaryota</taxon>
        <taxon>Metazoa</taxon>
        <taxon>Ecdysozoa</taxon>
        <taxon>Arthropoda</taxon>
        <taxon>Hexapoda</taxon>
        <taxon>Insecta</taxon>
        <taxon>Pterygota</taxon>
        <taxon>Neoptera</taxon>
        <taxon>Paraneoptera</taxon>
        <taxon>Hemiptera</taxon>
        <taxon>Sternorrhyncha</taxon>
        <taxon>Aphidomorpha</taxon>
        <taxon>Aphidoidea</taxon>
        <taxon>Aphididae</taxon>
        <taxon>Aphidini</taxon>
        <taxon>Aphis</taxon>
        <taxon>Aphis</taxon>
    </lineage>
</organism>
<dbReference type="EMBL" id="VYZN01000001">
    <property type="protein sequence ID" value="KAE9544701.1"/>
    <property type="molecule type" value="Genomic_DNA"/>
</dbReference>
<proteinExistence type="predicted"/>
<evidence type="ECO:0000313" key="3">
    <source>
        <dbReference type="Proteomes" id="UP000475862"/>
    </source>
</evidence>
<accession>A0A6G0U6F1</accession>